<feature type="domain" description="Piwi" evidence="3">
    <location>
        <begin position="656"/>
        <end position="972"/>
    </location>
</feature>
<keyword evidence="5" id="KW-1185">Reference proteome</keyword>
<dbReference type="InterPro" id="IPR036397">
    <property type="entry name" value="RNaseH_sf"/>
</dbReference>
<dbReference type="Gene3D" id="2.170.260.10">
    <property type="entry name" value="paz domain"/>
    <property type="match status" value="1"/>
</dbReference>
<dbReference type="Gene3D" id="3.30.420.10">
    <property type="entry name" value="Ribonuclease H-like superfamily/Ribonuclease H"/>
    <property type="match status" value="1"/>
</dbReference>
<dbReference type="InterPro" id="IPR036085">
    <property type="entry name" value="PAZ_dom_sf"/>
</dbReference>
<dbReference type="PROSITE" id="PS50821">
    <property type="entry name" value="PAZ"/>
    <property type="match status" value="1"/>
</dbReference>
<dbReference type="InterPro" id="IPR012337">
    <property type="entry name" value="RNaseH-like_sf"/>
</dbReference>
<dbReference type="SUPFAM" id="SSF53098">
    <property type="entry name" value="Ribonuclease H-like"/>
    <property type="match status" value="1"/>
</dbReference>
<dbReference type="Gene3D" id="3.40.50.2300">
    <property type="match status" value="1"/>
</dbReference>
<dbReference type="InterPro" id="IPR003165">
    <property type="entry name" value="Piwi"/>
</dbReference>
<dbReference type="InterPro" id="IPR032472">
    <property type="entry name" value="ArgoL2"/>
</dbReference>
<feature type="compositionally biased region" description="Gly residues" evidence="1">
    <location>
        <begin position="105"/>
        <end position="116"/>
    </location>
</feature>
<gene>
    <name evidence="4" type="ORF">DFH07DRAFT_923776</name>
</gene>
<dbReference type="SMART" id="SM00950">
    <property type="entry name" value="Piwi"/>
    <property type="match status" value="1"/>
</dbReference>
<accession>A0AAD7N6M9</accession>
<name>A0AAD7N6M9_9AGAR</name>
<evidence type="ECO:0000259" key="2">
    <source>
        <dbReference type="PROSITE" id="PS50821"/>
    </source>
</evidence>
<reference evidence="4" key="1">
    <citation type="submission" date="2023-03" db="EMBL/GenBank/DDBJ databases">
        <title>Massive genome expansion in bonnet fungi (Mycena s.s.) driven by repeated elements and novel gene families across ecological guilds.</title>
        <authorList>
            <consortium name="Lawrence Berkeley National Laboratory"/>
            <person name="Harder C.B."/>
            <person name="Miyauchi S."/>
            <person name="Viragh M."/>
            <person name="Kuo A."/>
            <person name="Thoen E."/>
            <person name="Andreopoulos B."/>
            <person name="Lu D."/>
            <person name="Skrede I."/>
            <person name="Drula E."/>
            <person name="Henrissat B."/>
            <person name="Morin E."/>
            <person name="Kohler A."/>
            <person name="Barry K."/>
            <person name="LaButti K."/>
            <person name="Morin E."/>
            <person name="Salamov A."/>
            <person name="Lipzen A."/>
            <person name="Mereny Z."/>
            <person name="Hegedus B."/>
            <person name="Baldrian P."/>
            <person name="Stursova M."/>
            <person name="Weitz H."/>
            <person name="Taylor A."/>
            <person name="Grigoriev I.V."/>
            <person name="Nagy L.G."/>
            <person name="Martin F."/>
            <person name="Kauserud H."/>
        </authorList>
    </citation>
    <scope>NUCLEOTIDE SEQUENCE</scope>
    <source>
        <strain evidence="4">CBHHK188m</strain>
    </source>
</reference>
<feature type="region of interest" description="Disordered" evidence="1">
    <location>
        <begin position="1"/>
        <end position="120"/>
    </location>
</feature>
<comment type="caution">
    <text evidence="4">The sequence shown here is derived from an EMBL/GenBank/DDBJ whole genome shotgun (WGS) entry which is preliminary data.</text>
</comment>
<organism evidence="4 5">
    <name type="scientific">Mycena maculata</name>
    <dbReference type="NCBI Taxonomy" id="230809"/>
    <lineage>
        <taxon>Eukaryota</taxon>
        <taxon>Fungi</taxon>
        <taxon>Dikarya</taxon>
        <taxon>Basidiomycota</taxon>
        <taxon>Agaricomycotina</taxon>
        <taxon>Agaricomycetes</taxon>
        <taxon>Agaricomycetidae</taxon>
        <taxon>Agaricales</taxon>
        <taxon>Marasmiineae</taxon>
        <taxon>Mycenaceae</taxon>
        <taxon>Mycena</taxon>
    </lineage>
</organism>
<evidence type="ECO:0000259" key="3">
    <source>
        <dbReference type="PROSITE" id="PS50822"/>
    </source>
</evidence>
<feature type="domain" description="PAZ" evidence="2">
    <location>
        <begin position="363"/>
        <end position="470"/>
    </location>
</feature>
<dbReference type="Proteomes" id="UP001215280">
    <property type="component" value="Unassembled WGS sequence"/>
</dbReference>
<dbReference type="GO" id="GO:0003723">
    <property type="term" value="F:RNA binding"/>
    <property type="evidence" value="ECO:0007669"/>
    <property type="project" value="InterPro"/>
</dbReference>
<dbReference type="EMBL" id="JARJLG010000093">
    <property type="protein sequence ID" value="KAJ7747645.1"/>
    <property type="molecule type" value="Genomic_DNA"/>
</dbReference>
<feature type="compositionally biased region" description="Low complexity" evidence="1">
    <location>
        <begin position="78"/>
        <end position="94"/>
    </location>
</feature>
<dbReference type="CDD" id="cd04657">
    <property type="entry name" value="Piwi_ago-like"/>
    <property type="match status" value="1"/>
</dbReference>
<proteinExistence type="predicted"/>
<dbReference type="Pfam" id="PF02171">
    <property type="entry name" value="Piwi"/>
    <property type="match status" value="1"/>
</dbReference>
<dbReference type="CDD" id="cd02846">
    <property type="entry name" value="PAZ_argonaute_like"/>
    <property type="match status" value="1"/>
</dbReference>
<dbReference type="PROSITE" id="PS50822">
    <property type="entry name" value="PIWI"/>
    <property type="match status" value="1"/>
</dbReference>
<evidence type="ECO:0000313" key="4">
    <source>
        <dbReference type="EMBL" id="KAJ7747645.1"/>
    </source>
</evidence>
<sequence length="1020" mass="111696">MSQRGQRGRGRGDRGQGGRGGPPRGGAPASGPRGGGPPGGVGRSETPAPRGGGGPPAPSGRGQGEFRGGPGRGGLASGAGRAASPSSQGSGPPAFRGRGDFRGGPTRGGPSRGRGGPIIFAENVPANIPPRLSPASHDQLIKSFKTVPADPDRPLRPGYGTLGQPITLRANFFAVRLPAGPIFDYTVEINPKTDINRLKARIFFLLEQSDVCKPLLGHIAHDRSQRLVSARRLPEPLDITVPFYEDGETGPRPGATVYTVSIKFDKELDVASLTKYLNGEVGSRDYNTLPMISALNLVLQQHPTRTGVRVGKNRYFFPTSSEPFRLSPGIIAFQGFYTSVRPTYKQLMVNVNNCMTAFIEPGNLAEALQAFGRNSYAAMPTLPKAFAKSIKVTTQHLGFKMRKPIKNIASTSARNTFFDCEEFGGKISVENYFNKKYGIKLRYPADLPVVDIGSLKRTNYVPAELCEIEAGQAYRGKLSDVETAQMIRIACNPPRFNAEAITTEGFPALGLSPPQRPADANGFNIAVDTQMAVIPGRELAPPRLSYSKGNANVKNGSWNIMDVKFHRGAAVSSWWVLVVRDGQEVIRNPQDPQLKGLVTKFREKLQKSGMQISDALPALLVTPPLQQLQDSSREAALSEIRKVVNDRLKTAKKPSFILVLLSNRDNYIYPGIKTLGDVEIGVHTIHMQLNKALGDERKQDQYLSNIALKVNSKLGGINHLLEPDAMKWLTKQKTMMVGIDVTHPGPTSREGSPSIAAVVASVDANFVQFPASLRIQKPDLNRESKEMLSELRDMLVERLLVYEKKNKVLPQRIIVFRDGVSEGQFDIVVQEEKAQILEAFEKLSTKARGPKPYRPSVSIVICGKRHHARFYPTSSNLADRNGNTQPGTVVDKGVTAVFDFDFYLQAHAGLQGTVRPTHYTVVYDELNLTADELQKGSNDFSYLYARATKAVSLIPAAYYADLACERGRCYLNDFMVDDKTTSSGRGKIDREEERQRVFNAARQAWGEGIHADIRDSMFYI</sequence>
<dbReference type="PANTHER" id="PTHR22891">
    <property type="entry name" value="EUKARYOTIC TRANSLATION INITIATION FACTOR 2C"/>
    <property type="match status" value="1"/>
</dbReference>
<dbReference type="Pfam" id="PF08699">
    <property type="entry name" value="ArgoL1"/>
    <property type="match status" value="1"/>
</dbReference>
<dbReference type="SMART" id="SM01163">
    <property type="entry name" value="DUF1785"/>
    <property type="match status" value="1"/>
</dbReference>
<dbReference type="SUPFAM" id="SSF101690">
    <property type="entry name" value="PAZ domain"/>
    <property type="match status" value="1"/>
</dbReference>
<protein>
    <submittedName>
        <fullName evidence="4">Argonaute-like protein</fullName>
    </submittedName>
</protein>
<dbReference type="AlphaFoldDB" id="A0AAD7N6M9"/>
<feature type="compositionally biased region" description="Gly residues" evidence="1">
    <location>
        <begin position="61"/>
        <end position="77"/>
    </location>
</feature>
<dbReference type="Pfam" id="PF16488">
    <property type="entry name" value="ArgoL2"/>
    <property type="match status" value="1"/>
</dbReference>
<dbReference type="InterPro" id="IPR014811">
    <property type="entry name" value="ArgoL1"/>
</dbReference>
<dbReference type="InterPro" id="IPR032474">
    <property type="entry name" value="Argonaute_N"/>
</dbReference>
<feature type="compositionally biased region" description="Gly residues" evidence="1">
    <location>
        <begin position="32"/>
        <end position="42"/>
    </location>
</feature>
<dbReference type="InterPro" id="IPR003100">
    <property type="entry name" value="PAZ_dom"/>
</dbReference>
<dbReference type="InterPro" id="IPR045246">
    <property type="entry name" value="Piwi_ago-like"/>
</dbReference>
<evidence type="ECO:0000256" key="1">
    <source>
        <dbReference type="SAM" id="MobiDB-lite"/>
    </source>
</evidence>
<evidence type="ECO:0000313" key="5">
    <source>
        <dbReference type="Proteomes" id="UP001215280"/>
    </source>
</evidence>
<dbReference type="Pfam" id="PF16486">
    <property type="entry name" value="ArgoN"/>
    <property type="match status" value="1"/>
</dbReference>
<dbReference type="Pfam" id="PF02170">
    <property type="entry name" value="PAZ"/>
    <property type="match status" value="1"/>
</dbReference>